<dbReference type="NCBIfam" id="TIGR00756">
    <property type="entry name" value="PPR"/>
    <property type="match status" value="6"/>
</dbReference>
<dbReference type="PANTHER" id="PTHR47926">
    <property type="entry name" value="PENTATRICOPEPTIDE REPEAT-CONTAINING PROTEIN"/>
    <property type="match status" value="1"/>
</dbReference>
<evidence type="ECO:0000313" key="4">
    <source>
        <dbReference type="EMBL" id="EFJ06914.1"/>
    </source>
</evidence>
<organism evidence="5">
    <name type="scientific">Selaginella moellendorffii</name>
    <name type="common">Spikemoss</name>
    <dbReference type="NCBI Taxonomy" id="88036"/>
    <lineage>
        <taxon>Eukaryota</taxon>
        <taxon>Viridiplantae</taxon>
        <taxon>Streptophyta</taxon>
        <taxon>Embryophyta</taxon>
        <taxon>Tracheophyta</taxon>
        <taxon>Lycopodiopsida</taxon>
        <taxon>Selaginellales</taxon>
        <taxon>Selaginellaceae</taxon>
        <taxon>Selaginella</taxon>
    </lineage>
</organism>
<dbReference type="InterPro" id="IPR046960">
    <property type="entry name" value="PPR_At4g14850-like_plant"/>
</dbReference>
<proteinExistence type="predicted"/>
<dbReference type="FunFam" id="1.25.40.10:FF:000090">
    <property type="entry name" value="Pentatricopeptide repeat-containing protein, chloroplastic"/>
    <property type="match status" value="1"/>
</dbReference>
<dbReference type="InterPro" id="IPR046848">
    <property type="entry name" value="E_motif"/>
</dbReference>
<dbReference type="Pfam" id="PF13041">
    <property type="entry name" value="PPR_2"/>
    <property type="match status" value="2"/>
</dbReference>
<dbReference type="GO" id="GO:0003723">
    <property type="term" value="F:RNA binding"/>
    <property type="evidence" value="ECO:0007669"/>
    <property type="project" value="InterPro"/>
</dbReference>
<dbReference type="InterPro" id="IPR011990">
    <property type="entry name" value="TPR-like_helical_dom_sf"/>
</dbReference>
<keyword evidence="5" id="KW-1185">Reference proteome</keyword>
<reference evidence="4 5" key="1">
    <citation type="journal article" date="2011" name="Science">
        <title>The Selaginella genome identifies genetic changes associated with the evolution of vascular plants.</title>
        <authorList>
            <person name="Banks J.A."/>
            <person name="Nishiyama T."/>
            <person name="Hasebe M."/>
            <person name="Bowman J.L."/>
            <person name="Gribskov M."/>
            <person name="dePamphilis C."/>
            <person name="Albert V.A."/>
            <person name="Aono N."/>
            <person name="Aoyama T."/>
            <person name="Ambrose B.A."/>
            <person name="Ashton N.W."/>
            <person name="Axtell M.J."/>
            <person name="Barker E."/>
            <person name="Barker M.S."/>
            <person name="Bennetzen J.L."/>
            <person name="Bonawitz N.D."/>
            <person name="Chapple C."/>
            <person name="Cheng C."/>
            <person name="Correa L.G."/>
            <person name="Dacre M."/>
            <person name="DeBarry J."/>
            <person name="Dreyer I."/>
            <person name="Elias M."/>
            <person name="Engstrom E.M."/>
            <person name="Estelle M."/>
            <person name="Feng L."/>
            <person name="Finet C."/>
            <person name="Floyd S.K."/>
            <person name="Frommer W.B."/>
            <person name="Fujita T."/>
            <person name="Gramzow L."/>
            <person name="Gutensohn M."/>
            <person name="Harholt J."/>
            <person name="Hattori M."/>
            <person name="Heyl A."/>
            <person name="Hirai T."/>
            <person name="Hiwatashi Y."/>
            <person name="Ishikawa M."/>
            <person name="Iwata M."/>
            <person name="Karol K.G."/>
            <person name="Koehler B."/>
            <person name="Kolukisaoglu U."/>
            <person name="Kubo M."/>
            <person name="Kurata T."/>
            <person name="Lalonde S."/>
            <person name="Li K."/>
            <person name="Li Y."/>
            <person name="Litt A."/>
            <person name="Lyons E."/>
            <person name="Manning G."/>
            <person name="Maruyama T."/>
            <person name="Michael T.P."/>
            <person name="Mikami K."/>
            <person name="Miyazaki S."/>
            <person name="Morinaga S."/>
            <person name="Murata T."/>
            <person name="Mueller-Roeber B."/>
            <person name="Nelson D.R."/>
            <person name="Obara M."/>
            <person name="Oguri Y."/>
            <person name="Olmstead R.G."/>
            <person name="Onodera N."/>
            <person name="Petersen B.L."/>
            <person name="Pils B."/>
            <person name="Prigge M."/>
            <person name="Rensing S.A."/>
            <person name="Riano-Pachon D.M."/>
            <person name="Roberts A.W."/>
            <person name="Sato Y."/>
            <person name="Scheller H.V."/>
            <person name="Schulz B."/>
            <person name="Schulz C."/>
            <person name="Shakirov E.V."/>
            <person name="Shibagaki N."/>
            <person name="Shinohara N."/>
            <person name="Shippen D.E."/>
            <person name="Soerensen I."/>
            <person name="Sotooka R."/>
            <person name="Sugimoto N."/>
            <person name="Sugita M."/>
            <person name="Sumikawa N."/>
            <person name="Tanurdzic M."/>
            <person name="Theissen G."/>
            <person name="Ulvskov P."/>
            <person name="Wakazuki S."/>
            <person name="Weng J.K."/>
            <person name="Willats W.W."/>
            <person name="Wipf D."/>
            <person name="Wolf P.G."/>
            <person name="Yang L."/>
            <person name="Zimmer A.D."/>
            <person name="Zhu Q."/>
            <person name="Mitros T."/>
            <person name="Hellsten U."/>
            <person name="Loque D."/>
            <person name="Otillar R."/>
            <person name="Salamov A."/>
            <person name="Schmutz J."/>
            <person name="Shapiro H."/>
            <person name="Lindquist E."/>
            <person name="Lucas S."/>
            <person name="Rokhsar D."/>
            <person name="Grigoriev I.V."/>
        </authorList>
    </citation>
    <scope>NUCLEOTIDE SEQUENCE [LARGE SCALE GENOMIC DNA]</scope>
</reference>
<dbReference type="AlphaFoldDB" id="D8T8Y5"/>
<sequence>MAAAALARRFEERIRACAIGRKLHEAKILHDEIARSPHGDNRRLTNLLIDLFGKCGDPDAARAVFNRVRLPNEYSWSCIIQAYVSSSRIHDARALFDSMPGFDAFTWNIMIAAYARINRLDDARELFHGMISGRDVVSWAILVAGYARHDRLEEASALFRRMPLWDTVTCTSVLQGYAHNGHLAEAQELFDRIGGAGDRDATACNAMIAAYGKNARVDLAEGLFAQIKLRNAASWSLLLLTYAQNGHLDLAKKSFDRMPQRDSIAFTAMTAVLSDQGELRGAREMLRYLSAVDVIAWNALLEGYSRTGDLDEVRRLFSAMEHRTVATTVVAGTLVNLYGKCGRVDDARRVLDAMPVRTSVSWTAMIAAYAQNGNAAEAINLFQCMDLEGAEPSDITLISVVDSCAVLGTLSLGKRIHARIRSSPLFSQSLMLLNAVITMYGKCGNLELAREVFESVPLRTRSVVTWTAMIRAYAQNGVGEEAIELFQEMVIDGGTEPNRVTFLSVLSACSHLGQLEQAWEHFCSMGPDFGVPPAGDHYCCLVDLLGRAGRLGEAEKLLLRHKDFEADVVCWIAFLSACQMNGDLERSQRAAKRVSELEPENVAGRVLLSNVYAAKGRRADVARIRNEMKSSGVKKFAGRSWIEINNRVHEFMVSDVSHPRKLEIYSELERLHREIKEAGYVPDTKMVLRDVDEEKKAQLLGYHSERLAMALGIISTPPGTTLRVVKNLRVCSDCHAATKFISQIVGRQIIVRDTSRFHHFKDGVCSCGDYW</sequence>
<evidence type="ECO:0000313" key="5">
    <source>
        <dbReference type="Proteomes" id="UP000001514"/>
    </source>
</evidence>
<name>D8T8Y5_SELML</name>
<feature type="repeat" description="PPR" evidence="2">
    <location>
        <begin position="462"/>
        <end position="497"/>
    </location>
</feature>
<dbReference type="InterPro" id="IPR032867">
    <property type="entry name" value="DYW_dom"/>
</dbReference>
<gene>
    <name evidence="4" type="ORF">SELMODRAFT_134581</name>
</gene>
<dbReference type="PROSITE" id="PS51375">
    <property type="entry name" value="PPR"/>
    <property type="match status" value="6"/>
</dbReference>
<feature type="repeat" description="PPR" evidence="2">
    <location>
        <begin position="166"/>
        <end position="200"/>
    </location>
</feature>
<dbReference type="InParanoid" id="D8T8Y5"/>
<dbReference type="KEGG" id="smo:SELMODRAFT_134581"/>
<dbReference type="SUPFAM" id="SSF48452">
    <property type="entry name" value="TPR-like"/>
    <property type="match status" value="1"/>
</dbReference>
<dbReference type="GO" id="GO:0009451">
    <property type="term" value="P:RNA modification"/>
    <property type="evidence" value="ECO:0007669"/>
    <property type="project" value="InterPro"/>
</dbReference>
<feature type="repeat" description="PPR" evidence="2">
    <location>
        <begin position="231"/>
        <end position="265"/>
    </location>
</feature>
<dbReference type="FunCoup" id="D8T8Y5">
    <property type="interactions" value="988"/>
</dbReference>
<dbReference type="Gramene" id="EFJ06914">
    <property type="protein sequence ID" value="EFJ06914"/>
    <property type="gene ID" value="SELMODRAFT_134581"/>
</dbReference>
<evidence type="ECO:0000256" key="2">
    <source>
        <dbReference type="PROSITE-ProRule" id="PRU00708"/>
    </source>
</evidence>
<dbReference type="GO" id="GO:0008270">
    <property type="term" value="F:zinc ion binding"/>
    <property type="evidence" value="ECO:0007669"/>
    <property type="project" value="InterPro"/>
</dbReference>
<dbReference type="EMBL" id="GL377692">
    <property type="protein sequence ID" value="EFJ06914.1"/>
    <property type="molecule type" value="Genomic_DNA"/>
</dbReference>
<feature type="repeat" description="PPR" evidence="2">
    <location>
        <begin position="103"/>
        <end position="137"/>
    </location>
</feature>
<protein>
    <recommendedName>
        <fullName evidence="3">DYW domain-containing protein</fullName>
    </recommendedName>
</protein>
<dbReference type="FunFam" id="1.25.40.10:FF:000475">
    <property type="entry name" value="Pentatricopeptide repeat-containing protein At5g40410, mitochondrial"/>
    <property type="match status" value="1"/>
</dbReference>
<dbReference type="eggNOG" id="KOG4197">
    <property type="taxonomic scope" value="Eukaryota"/>
</dbReference>
<dbReference type="OMA" id="NCIDIAR"/>
<feature type="repeat" description="PPR" evidence="2">
    <location>
        <begin position="293"/>
        <end position="327"/>
    </location>
</feature>
<dbReference type="Pfam" id="PF20431">
    <property type="entry name" value="E_motif"/>
    <property type="match status" value="1"/>
</dbReference>
<dbReference type="PANTHER" id="PTHR47926:SF533">
    <property type="entry name" value="DYW DOMAIN-CONTAINING PROTEIN"/>
    <property type="match status" value="1"/>
</dbReference>
<dbReference type="HOGENOM" id="CLU_002706_37_8_1"/>
<accession>D8T8Y5</accession>
<dbReference type="Pfam" id="PF14432">
    <property type="entry name" value="DYW_deaminase"/>
    <property type="match status" value="1"/>
</dbReference>
<keyword evidence="1" id="KW-0677">Repeat</keyword>
<dbReference type="Pfam" id="PF01535">
    <property type="entry name" value="PPR"/>
    <property type="match status" value="11"/>
</dbReference>
<evidence type="ECO:0000256" key="1">
    <source>
        <dbReference type="ARBA" id="ARBA00022737"/>
    </source>
</evidence>
<feature type="domain" description="DYW" evidence="3">
    <location>
        <begin position="679"/>
        <end position="771"/>
    </location>
</feature>
<dbReference type="InterPro" id="IPR002885">
    <property type="entry name" value="PPR_rpt"/>
</dbReference>
<feature type="repeat" description="PPR" evidence="2">
    <location>
        <begin position="358"/>
        <end position="392"/>
    </location>
</feature>
<evidence type="ECO:0000259" key="3">
    <source>
        <dbReference type="Pfam" id="PF14432"/>
    </source>
</evidence>
<dbReference type="Proteomes" id="UP000001514">
    <property type="component" value="Unassembled WGS sequence"/>
</dbReference>
<dbReference type="Gene3D" id="1.25.40.10">
    <property type="entry name" value="Tetratricopeptide repeat domain"/>
    <property type="match status" value="5"/>
</dbReference>